<dbReference type="InterPro" id="IPR025996">
    <property type="entry name" value="MT1864/Rv1816-like_C"/>
</dbReference>
<dbReference type="STRING" id="100225.SAMN05421595_2673"/>
<evidence type="ECO:0000313" key="4">
    <source>
        <dbReference type="EMBL" id="GAB78407.1"/>
    </source>
</evidence>
<organism evidence="4 5">
    <name type="scientific">Austwickia chelonae NBRC 105200</name>
    <dbReference type="NCBI Taxonomy" id="1184607"/>
    <lineage>
        <taxon>Bacteria</taxon>
        <taxon>Bacillati</taxon>
        <taxon>Actinomycetota</taxon>
        <taxon>Actinomycetes</taxon>
        <taxon>Micrococcales</taxon>
        <taxon>Dermatophilaceae</taxon>
        <taxon>Austwickia</taxon>
    </lineage>
</organism>
<dbReference type="OrthoDB" id="3210322at2"/>
<reference evidence="4 5" key="1">
    <citation type="submission" date="2012-08" db="EMBL/GenBank/DDBJ databases">
        <title>Whole genome shotgun sequence of Austwickia chelonae NBRC 105200.</title>
        <authorList>
            <person name="Yoshida I."/>
            <person name="Hosoyama A."/>
            <person name="Tsuchikane K."/>
            <person name="Katsumata H."/>
            <person name="Ando Y."/>
            <person name="Ohji S."/>
            <person name="Hamada M."/>
            <person name="Tamura T."/>
            <person name="Yamazoe A."/>
            <person name="Yamazaki S."/>
            <person name="Fujita N."/>
        </authorList>
    </citation>
    <scope>NUCLEOTIDE SEQUENCE [LARGE SCALE GENOMIC DNA]</scope>
    <source>
        <strain evidence="4 5">NBRC 105200</strain>
    </source>
</reference>
<dbReference type="eggNOG" id="COG1309">
    <property type="taxonomic scope" value="Bacteria"/>
</dbReference>
<name>K6W988_9MICO</name>
<evidence type="ECO:0000259" key="3">
    <source>
        <dbReference type="Pfam" id="PF13305"/>
    </source>
</evidence>
<sequence length="257" mass="28470">MAAQVNDSPTRDRRAQRRQATYDEMMGIARGALQEGRPLSLRAIAADMGMTAPALYRYVDSHAALQEALVNSIYADVIAEMENQVARWPEERASERFFSSIAAFREWALSKPEEFRLVFGQPQSHWDPDAEEESVPRAIQFLLHFARCLKALLDQGKISAPAEQSLPAAAPMMIRSHLGPWLDTQAVPDLPADVWWSALRDWVMLCGVIRMEVDGLVPSEVVADAAIFQEALRCCALRAGADDAATRVGLSEAFGRS</sequence>
<dbReference type="RefSeq" id="WP_006503162.1">
    <property type="nucleotide sequence ID" value="NZ_BAGZ01000009.1"/>
</dbReference>
<protein>
    <submittedName>
        <fullName evidence="4">Putative TetR family transcriptional regulator</fullName>
    </submittedName>
</protein>
<dbReference type="Pfam" id="PF13305">
    <property type="entry name" value="TetR_C_33"/>
    <property type="match status" value="1"/>
</dbReference>
<dbReference type="SUPFAM" id="SSF46689">
    <property type="entry name" value="Homeodomain-like"/>
    <property type="match status" value="1"/>
</dbReference>
<dbReference type="InterPro" id="IPR009057">
    <property type="entry name" value="Homeodomain-like_sf"/>
</dbReference>
<proteinExistence type="predicted"/>
<keyword evidence="1" id="KW-0805">Transcription regulation</keyword>
<dbReference type="Gene3D" id="1.10.357.10">
    <property type="entry name" value="Tetracycline Repressor, domain 2"/>
    <property type="match status" value="1"/>
</dbReference>
<feature type="domain" description="HTH-type transcriptional regulator MT1864/Rv1816-like C-terminal" evidence="3">
    <location>
        <begin position="102"/>
        <end position="232"/>
    </location>
</feature>
<evidence type="ECO:0000313" key="5">
    <source>
        <dbReference type="Proteomes" id="UP000008495"/>
    </source>
</evidence>
<keyword evidence="5" id="KW-1185">Reference proteome</keyword>
<evidence type="ECO:0000256" key="2">
    <source>
        <dbReference type="ARBA" id="ARBA00023163"/>
    </source>
</evidence>
<dbReference type="Proteomes" id="UP000008495">
    <property type="component" value="Unassembled WGS sequence"/>
</dbReference>
<dbReference type="EMBL" id="BAGZ01000009">
    <property type="protein sequence ID" value="GAB78407.1"/>
    <property type="molecule type" value="Genomic_DNA"/>
</dbReference>
<evidence type="ECO:0000256" key="1">
    <source>
        <dbReference type="ARBA" id="ARBA00023015"/>
    </source>
</evidence>
<keyword evidence="2" id="KW-0804">Transcription</keyword>
<dbReference type="InterPro" id="IPR036271">
    <property type="entry name" value="Tet_transcr_reg_TetR-rel_C_sf"/>
</dbReference>
<accession>K6W988</accession>
<dbReference type="AlphaFoldDB" id="K6W988"/>
<dbReference type="SUPFAM" id="SSF48498">
    <property type="entry name" value="Tetracyclin repressor-like, C-terminal domain"/>
    <property type="match status" value="1"/>
</dbReference>
<gene>
    <name evidence="4" type="ORF">AUCHE_09_00130</name>
</gene>
<comment type="caution">
    <text evidence="4">The sequence shown here is derived from an EMBL/GenBank/DDBJ whole genome shotgun (WGS) entry which is preliminary data.</text>
</comment>